<dbReference type="Proteomes" id="UP001515500">
    <property type="component" value="Chromosome 19"/>
</dbReference>
<dbReference type="FunFam" id="3.40.50.2000:FF:000108">
    <property type="entry name" value="UDP-glycosyltransferase 83A1"/>
    <property type="match status" value="1"/>
</dbReference>
<dbReference type="SUPFAM" id="SSF53756">
    <property type="entry name" value="UDP-Glycosyltransferase/glycogen phosphorylase"/>
    <property type="match status" value="1"/>
</dbReference>
<dbReference type="FunFam" id="3.40.50.2000:FF:000061">
    <property type="entry name" value="UDP-glycosyltransferase 83A1"/>
    <property type="match status" value="1"/>
</dbReference>
<dbReference type="GeneID" id="120249849"/>
<dbReference type="PANTHER" id="PTHR11926">
    <property type="entry name" value="GLUCOSYL/GLUCURONOSYL TRANSFERASES"/>
    <property type="match status" value="1"/>
</dbReference>
<keyword evidence="3" id="KW-1185">Reference proteome</keyword>
<keyword evidence="2" id="KW-0808">Transferase</keyword>
<dbReference type="PANTHER" id="PTHR11926:SF1412">
    <property type="entry name" value="UDP-GLYCOSYLTRANSFERASE 83A1-LIKE"/>
    <property type="match status" value="1"/>
</dbReference>
<evidence type="ECO:0000256" key="2">
    <source>
        <dbReference type="ARBA" id="ARBA00022679"/>
    </source>
</evidence>
<protein>
    <submittedName>
        <fullName evidence="4">UDP-glycosyltransferase 83A1-like</fullName>
    </submittedName>
</protein>
<name>A0AB40AHW0_DIOCR</name>
<dbReference type="Pfam" id="PF00201">
    <property type="entry name" value="UDPGT"/>
    <property type="match status" value="1"/>
</dbReference>
<comment type="similarity">
    <text evidence="1">Belongs to the UDP-glycosyltransferase family.</text>
</comment>
<sequence>MGQPHALVFPFPAQGHVIPLLELSNRLVEREFKITFVNTELNHARITSAMSNSSCDMNHINFVTIVDGAEEGDDPNDLARIYERLQQVLPAYLEELIKKSNMVENHKFTCFIVDIFLAWTLDVAKKAGLQTVLFYVAGLGTLLIGPSVPKLIEDGIIDEQGEVKTKGKFQISPEIPSMRSADLPWQCFSDIKTRHHMFKLTLNVGATVNTEELILCNSFSGLEMGNCIVPPNILLIGPLLASQEFKKPKGYFWEEDTSCITWLDKQPPNSVIYIAFGSLAMFDHCQFEELALGLELSGKRFLWAMRPGFTGEEDVGFLARFRSRVEGRGMIVSWAPQQQVLAHCSIACFMSHCGWNSTMEGLANGVPFLCWPYFAEQFINQGYICDVWKIGLRMNLGGNKVVSREEIKRKVEELMSDEAMKARAMQLKAMADKSVKKGGSYLENFNCFVNRMKSSVH</sequence>
<dbReference type="GO" id="GO:0080043">
    <property type="term" value="F:quercetin 3-O-glucosyltransferase activity"/>
    <property type="evidence" value="ECO:0007669"/>
    <property type="project" value="TreeGrafter"/>
</dbReference>
<dbReference type="AlphaFoldDB" id="A0AB40AHW0"/>
<dbReference type="RefSeq" id="XP_039114459.1">
    <property type="nucleotide sequence ID" value="XM_039258525.1"/>
</dbReference>
<dbReference type="InterPro" id="IPR002213">
    <property type="entry name" value="UDP_glucos_trans"/>
</dbReference>
<dbReference type="Gene3D" id="3.40.50.2000">
    <property type="entry name" value="Glycogen Phosphorylase B"/>
    <property type="match status" value="2"/>
</dbReference>
<proteinExistence type="inferred from homology"/>
<dbReference type="GO" id="GO:0080044">
    <property type="term" value="F:quercetin 7-O-glucosyltransferase activity"/>
    <property type="evidence" value="ECO:0007669"/>
    <property type="project" value="TreeGrafter"/>
</dbReference>
<dbReference type="CDD" id="cd03784">
    <property type="entry name" value="GT1_Gtf-like"/>
    <property type="match status" value="1"/>
</dbReference>
<evidence type="ECO:0000256" key="1">
    <source>
        <dbReference type="ARBA" id="ARBA00009995"/>
    </source>
</evidence>
<organism evidence="3 4">
    <name type="scientific">Dioscorea cayennensis subsp. rotundata</name>
    <name type="common">White Guinea yam</name>
    <name type="synonym">Dioscorea rotundata</name>
    <dbReference type="NCBI Taxonomy" id="55577"/>
    <lineage>
        <taxon>Eukaryota</taxon>
        <taxon>Viridiplantae</taxon>
        <taxon>Streptophyta</taxon>
        <taxon>Embryophyta</taxon>
        <taxon>Tracheophyta</taxon>
        <taxon>Spermatophyta</taxon>
        <taxon>Magnoliopsida</taxon>
        <taxon>Liliopsida</taxon>
        <taxon>Dioscoreales</taxon>
        <taxon>Dioscoreaceae</taxon>
        <taxon>Dioscorea</taxon>
    </lineage>
</organism>
<evidence type="ECO:0000313" key="4">
    <source>
        <dbReference type="RefSeq" id="XP_039114459.1"/>
    </source>
</evidence>
<accession>A0AB40AHW0</accession>
<gene>
    <name evidence="4" type="primary">LOC120249849</name>
</gene>
<evidence type="ECO:0000313" key="3">
    <source>
        <dbReference type="Proteomes" id="UP001515500"/>
    </source>
</evidence>
<reference evidence="4" key="1">
    <citation type="submission" date="2025-08" db="UniProtKB">
        <authorList>
            <consortium name="RefSeq"/>
        </authorList>
    </citation>
    <scope>IDENTIFICATION</scope>
</reference>